<dbReference type="InterPro" id="IPR027417">
    <property type="entry name" value="P-loop_NTPase"/>
</dbReference>
<dbReference type="InterPro" id="IPR003593">
    <property type="entry name" value="AAA+_ATPase"/>
</dbReference>
<dbReference type="InterPro" id="IPR003959">
    <property type="entry name" value="ATPase_AAA_core"/>
</dbReference>
<dbReference type="CDD" id="cd00267">
    <property type="entry name" value="ABC_ATPase"/>
    <property type="match status" value="1"/>
</dbReference>
<gene>
    <name evidence="3" type="ORF">ABT404_00005</name>
</gene>
<evidence type="ECO:0000313" key="4">
    <source>
        <dbReference type="Proteomes" id="UP001474181"/>
    </source>
</evidence>
<feature type="region of interest" description="Disordered" evidence="1">
    <location>
        <begin position="78"/>
        <end position="111"/>
    </location>
</feature>
<name>A0ABV1WLZ2_9ACTN</name>
<dbReference type="InterPro" id="IPR051396">
    <property type="entry name" value="Bact_Antivir_Def_Nuclease"/>
</dbReference>
<dbReference type="SUPFAM" id="SSF52540">
    <property type="entry name" value="P-loop containing nucleoside triphosphate hydrolases"/>
    <property type="match status" value="1"/>
</dbReference>
<feature type="domain" description="AAA+ ATPase" evidence="2">
    <location>
        <begin position="51"/>
        <end position="310"/>
    </location>
</feature>
<dbReference type="PANTHER" id="PTHR43581:SF2">
    <property type="entry name" value="EXCINUCLEASE ATPASE SUBUNIT"/>
    <property type="match status" value="1"/>
</dbReference>
<protein>
    <submittedName>
        <fullName evidence="3">AAA family ATPase</fullName>
    </submittedName>
</protein>
<dbReference type="PANTHER" id="PTHR43581">
    <property type="entry name" value="ATP/GTP PHOSPHATASE"/>
    <property type="match status" value="1"/>
</dbReference>
<evidence type="ECO:0000259" key="2">
    <source>
        <dbReference type="SMART" id="SM00382"/>
    </source>
</evidence>
<reference evidence="3 4" key="1">
    <citation type="submission" date="2024-06" db="EMBL/GenBank/DDBJ databases">
        <title>The Natural Products Discovery Center: Release of the First 8490 Sequenced Strains for Exploring Actinobacteria Biosynthetic Diversity.</title>
        <authorList>
            <person name="Kalkreuter E."/>
            <person name="Kautsar S.A."/>
            <person name="Yang D."/>
            <person name="Bader C.D."/>
            <person name="Teijaro C.N."/>
            <person name="Fluegel L."/>
            <person name="Davis C.M."/>
            <person name="Simpson J.R."/>
            <person name="Lauterbach L."/>
            <person name="Steele A.D."/>
            <person name="Gui C."/>
            <person name="Meng S."/>
            <person name="Li G."/>
            <person name="Viehrig K."/>
            <person name="Ye F."/>
            <person name="Su P."/>
            <person name="Kiefer A.F."/>
            <person name="Nichols A."/>
            <person name="Cepeda A.J."/>
            <person name="Yan W."/>
            <person name="Fan B."/>
            <person name="Jiang Y."/>
            <person name="Adhikari A."/>
            <person name="Zheng C.-J."/>
            <person name="Schuster L."/>
            <person name="Cowan T.M."/>
            <person name="Smanski M.J."/>
            <person name="Chevrette M.G."/>
            <person name="De Carvalho L.P.S."/>
            <person name="Shen B."/>
        </authorList>
    </citation>
    <scope>NUCLEOTIDE SEQUENCE [LARGE SCALE GENOMIC DNA]</scope>
    <source>
        <strain evidence="3 4">NPDC000234</strain>
    </source>
</reference>
<proteinExistence type="predicted"/>
<keyword evidence="4" id="KW-1185">Reference proteome</keyword>
<accession>A0ABV1WLZ2</accession>
<dbReference type="Gene3D" id="3.40.50.300">
    <property type="entry name" value="P-loop containing nucleotide triphosphate hydrolases"/>
    <property type="match status" value="1"/>
</dbReference>
<organism evidence="3 4">
    <name type="scientific">Streptomyces hyaluromycini</name>
    <dbReference type="NCBI Taxonomy" id="1377993"/>
    <lineage>
        <taxon>Bacteria</taxon>
        <taxon>Bacillati</taxon>
        <taxon>Actinomycetota</taxon>
        <taxon>Actinomycetes</taxon>
        <taxon>Kitasatosporales</taxon>
        <taxon>Streptomycetaceae</taxon>
        <taxon>Streptomyces</taxon>
    </lineage>
</organism>
<dbReference type="Pfam" id="PF13304">
    <property type="entry name" value="AAA_21"/>
    <property type="match status" value="1"/>
</dbReference>
<sequence length="492" mass="53954">MSRDAEDDEVLRRAQINNHYRRLANGQVRSPLRRVEIDGHAHLGSLTAEMAPGITLLCGVSGAGKTQFLRTLARHLQQQAPPDGVPHPTAVRLTGQSRHQKSDRNGPAAGDVELADAKAPCVYIDTARECFDVLTQVSRVPAHELESERATAEKAPRSAWFDHALGTIMGRPYDLVTHQELDRRSPAAGEPPTWFYYELGRHGDTYGPEQMSLGELASCVILRALRGVGRGSIVLLDEPENFLSPRARERLLDIIVARAVKMELSVVLASHSPEFAYRLPSTSLRTLERGVGAAAQATISAGVIPAQVSRKLGMAPRTEAVLLVEDRFARLMLEELLRCHLPELAPHLCVQDLRGADTVAAVARVLGPTRPAAAFLGVLDGDTRSEPGRQGEWLEYLPGHHDPEAVVMQLLQTRIGAAAKELGVTEDTLKYALEEAHVSNIHDQPAVVSEHTGVDEVRLISFAVRRIRSVPNFRKDTDQLLERIRTLVAPPT</sequence>
<dbReference type="EMBL" id="JBEPEK010000001">
    <property type="protein sequence ID" value="MER7177882.1"/>
    <property type="molecule type" value="Genomic_DNA"/>
</dbReference>
<dbReference type="Proteomes" id="UP001474181">
    <property type="component" value="Unassembled WGS sequence"/>
</dbReference>
<dbReference type="SMART" id="SM00382">
    <property type="entry name" value="AAA"/>
    <property type="match status" value="1"/>
</dbReference>
<evidence type="ECO:0000313" key="3">
    <source>
        <dbReference type="EMBL" id="MER7177882.1"/>
    </source>
</evidence>
<evidence type="ECO:0000256" key="1">
    <source>
        <dbReference type="SAM" id="MobiDB-lite"/>
    </source>
</evidence>
<dbReference type="RefSeq" id="WP_350775697.1">
    <property type="nucleotide sequence ID" value="NZ_JBEPEK010000001.1"/>
</dbReference>
<comment type="caution">
    <text evidence="3">The sequence shown here is derived from an EMBL/GenBank/DDBJ whole genome shotgun (WGS) entry which is preliminary data.</text>
</comment>